<accession>A0A939MJ64</accession>
<dbReference type="SMART" id="SM00829">
    <property type="entry name" value="PKS_ER"/>
    <property type="match status" value="1"/>
</dbReference>
<dbReference type="GO" id="GO:0016491">
    <property type="term" value="F:oxidoreductase activity"/>
    <property type="evidence" value="ECO:0007669"/>
    <property type="project" value="UniProtKB-KW"/>
</dbReference>
<comment type="caution">
    <text evidence="6">The sequence shown here is derived from an EMBL/GenBank/DDBJ whole genome shotgun (WGS) entry which is preliminary data.</text>
</comment>
<dbReference type="EMBL" id="JAGDYM010000006">
    <property type="protein sequence ID" value="MBO1901546.1"/>
    <property type="molecule type" value="Genomic_DNA"/>
</dbReference>
<dbReference type="PANTHER" id="PTHR43401:SF2">
    <property type="entry name" value="L-THREONINE 3-DEHYDROGENASE"/>
    <property type="match status" value="1"/>
</dbReference>
<dbReference type="InterPro" id="IPR011032">
    <property type="entry name" value="GroES-like_sf"/>
</dbReference>
<dbReference type="GO" id="GO:0046872">
    <property type="term" value="F:metal ion binding"/>
    <property type="evidence" value="ECO:0007669"/>
    <property type="project" value="UniProtKB-KW"/>
</dbReference>
<evidence type="ECO:0000256" key="3">
    <source>
        <dbReference type="ARBA" id="ARBA00022833"/>
    </source>
</evidence>
<sequence>MRAAVYYGKNDIRVEQVSEPGSVKADEVLLRPFYCGICGTDLHEYAAGPIVIPTAAHPLTGASAPQILGHEFSAEVVEIGSAVTHLRVGDRVSVMPILACGECFYCRRGHDHLCERMACVGLSHAWGGIAELAVVPARAAYALPENLSDLQGALVEPTAVAAYGVDTAGVRPGDEVLITGTGPIGTLAAIYASALGANVTMSEPNANRRRVVASLDIGEVLDPTQVDVVDHLRSRTGGRGADAAIECSGNGRALDTAFGAVRSRGTITQTGLFTGSAQIDPMQVSLREITYNGTWCYPLTDWPRIIDVISRLELPVERVVTATYDVDRITEAFDTLISPAGDEVKLLVNARA</sequence>
<evidence type="ECO:0000256" key="4">
    <source>
        <dbReference type="ARBA" id="ARBA00023002"/>
    </source>
</evidence>
<dbReference type="PANTHER" id="PTHR43401">
    <property type="entry name" value="L-THREONINE 3-DEHYDROGENASE"/>
    <property type="match status" value="1"/>
</dbReference>
<dbReference type="SUPFAM" id="SSF50129">
    <property type="entry name" value="GroES-like"/>
    <property type="match status" value="1"/>
</dbReference>
<keyword evidence="4" id="KW-0560">Oxidoreductase</keyword>
<feature type="domain" description="Enoyl reductase (ER)" evidence="5">
    <location>
        <begin position="8"/>
        <end position="348"/>
    </location>
</feature>
<protein>
    <submittedName>
        <fullName evidence="6">2,3-butanediol dehydrogenase</fullName>
    </submittedName>
</protein>
<dbReference type="Gene3D" id="3.40.50.720">
    <property type="entry name" value="NAD(P)-binding Rossmann-like Domain"/>
    <property type="match status" value="1"/>
</dbReference>
<dbReference type="Pfam" id="PF00107">
    <property type="entry name" value="ADH_zinc_N"/>
    <property type="match status" value="1"/>
</dbReference>
<dbReference type="Gene3D" id="3.90.180.10">
    <property type="entry name" value="Medium-chain alcohol dehydrogenases, catalytic domain"/>
    <property type="match status" value="1"/>
</dbReference>
<comment type="cofactor">
    <cofactor evidence="1">
        <name>Zn(2+)</name>
        <dbReference type="ChEBI" id="CHEBI:29105"/>
    </cofactor>
</comment>
<dbReference type="InterPro" id="IPR050129">
    <property type="entry name" value="Zn_alcohol_dh"/>
</dbReference>
<dbReference type="InterPro" id="IPR013154">
    <property type="entry name" value="ADH-like_N"/>
</dbReference>
<dbReference type="InterPro" id="IPR013149">
    <property type="entry name" value="ADH-like_C"/>
</dbReference>
<reference evidence="6" key="1">
    <citation type="submission" date="2021-03" db="EMBL/GenBank/DDBJ databases">
        <title>Leucobacter chromiisoli sp. nov., isolated from chromium-containing soil of chemical plant.</title>
        <authorList>
            <person name="Xu Z."/>
        </authorList>
    </citation>
    <scope>NUCLEOTIDE SEQUENCE</scope>
    <source>
        <strain evidence="6">S27</strain>
    </source>
</reference>
<evidence type="ECO:0000256" key="2">
    <source>
        <dbReference type="ARBA" id="ARBA00022723"/>
    </source>
</evidence>
<evidence type="ECO:0000259" key="5">
    <source>
        <dbReference type="SMART" id="SM00829"/>
    </source>
</evidence>
<evidence type="ECO:0000313" key="7">
    <source>
        <dbReference type="Proteomes" id="UP000664382"/>
    </source>
</evidence>
<gene>
    <name evidence="6" type="ORF">J4H92_06230</name>
</gene>
<dbReference type="Pfam" id="PF08240">
    <property type="entry name" value="ADH_N"/>
    <property type="match status" value="1"/>
</dbReference>
<name>A0A939MJ64_9MICO</name>
<keyword evidence="3" id="KW-0862">Zinc</keyword>
<evidence type="ECO:0000313" key="6">
    <source>
        <dbReference type="EMBL" id="MBO1901546.1"/>
    </source>
</evidence>
<proteinExistence type="predicted"/>
<dbReference type="CDD" id="cd08233">
    <property type="entry name" value="butanediol_DH_like"/>
    <property type="match status" value="1"/>
</dbReference>
<dbReference type="RefSeq" id="WP_208097252.1">
    <property type="nucleotide sequence ID" value="NZ_JAGDYM010000006.1"/>
</dbReference>
<dbReference type="InterPro" id="IPR020843">
    <property type="entry name" value="ER"/>
</dbReference>
<keyword evidence="7" id="KW-1185">Reference proteome</keyword>
<dbReference type="InterPro" id="IPR036291">
    <property type="entry name" value="NAD(P)-bd_dom_sf"/>
</dbReference>
<organism evidence="6 7">
    <name type="scientific">Leucobacter weissii</name>
    <dbReference type="NCBI Taxonomy" id="1983706"/>
    <lineage>
        <taxon>Bacteria</taxon>
        <taxon>Bacillati</taxon>
        <taxon>Actinomycetota</taxon>
        <taxon>Actinomycetes</taxon>
        <taxon>Micrococcales</taxon>
        <taxon>Microbacteriaceae</taxon>
        <taxon>Leucobacter</taxon>
    </lineage>
</organism>
<dbReference type="Proteomes" id="UP000664382">
    <property type="component" value="Unassembled WGS sequence"/>
</dbReference>
<evidence type="ECO:0000256" key="1">
    <source>
        <dbReference type="ARBA" id="ARBA00001947"/>
    </source>
</evidence>
<dbReference type="SUPFAM" id="SSF51735">
    <property type="entry name" value="NAD(P)-binding Rossmann-fold domains"/>
    <property type="match status" value="1"/>
</dbReference>
<dbReference type="AlphaFoldDB" id="A0A939MJ64"/>
<keyword evidence="2" id="KW-0479">Metal-binding</keyword>